<name>A0A9I9EGS2_CUCME</name>
<proteinExistence type="predicted"/>
<feature type="compositionally biased region" description="Basic and acidic residues" evidence="1">
    <location>
        <begin position="30"/>
        <end position="41"/>
    </location>
</feature>
<sequence>MSKTRPDVKASMDVEDDGSRFSNVEDDEDNKFREAWKTSRN</sequence>
<dbReference type="Gramene" id="MELO3C033768.2.1">
    <property type="protein sequence ID" value="MELO3C033768.2.1"/>
    <property type="gene ID" value="MELO3C033768.2"/>
</dbReference>
<organism evidence="2">
    <name type="scientific">Cucumis melo</name>
    <name type="common">Muskmelon</name>
    <dbReference type="NCBI Taxonomy" id="3656"/>
    <lineage>
        <taxon>Eukaryota</taxon>
        <taxon>Viridiplantae</taxon>
        <taxon>Streptophyta</taxon>
        <taxon>Embryophyta</taxon>
        <taxon>Tracheophyta</taxon>
        <taxon>Spermatophyta</taxon>
        <taxon>Magnoliopsida</taxon>
        <taxon>eudicotyledons</taxon>
        <taxon>Gunneridae</taxon>
        <taxon>Pentapetalae</taxon>
        <taxon>rosids</taxon>
        <taxon>fabids</taxon>
        <taxon>Cucurbitales</taxon>
        <taxon>Cucurbitaceae</taxon>
        <taxon>Benincaseae</taxon>
        <taxon>Cucumis</taxon>
    </lineage>
</organism>
<accession>A0A9I9EGS2</accession>
<feature type="compositionally biased region" description="Basic and acidic residues" evidence="1">
    <location>
        <begin position="1"/>
        <end position="12"/>
    </location>
</feature>
<protein>
    <submittedName>
        <fullName evidence="2">Uncharacterized protein</fullName>
    </submittedName>
</protein>
<evidence type="ECO:0000313" key="2">
    <source>
        <dbReference type="EnsemblPlants" id="MELO3C033580.2.1"/>
    </source>
</evidence>
<dbReference type="AlphaFoldDB" id="A0A9I9EGS2"/>
<dbReference type="EnsemblPlants" id="MELO3C033580.2.1">
    <property type="protein sequence ID" value="MELO3C033580.2.1"/>
    <property type="gene ID" value="MELO3C033580.2"/>
</dbReference>
<dbReference type="EnsemblPlants" id="MELO3C033768.2.1">
    <property type="protein sequence ID" value="MELO3C033768.2.1"/>
    <property type="gene ID" value="MELO3C033768.2"/>
</dbReference>
<feature type="region of interest" description="Disordered" evidence="1">
    <location>
        <begin position="1"/>
        <end position="41"/>
    </location>
</feature>
<dbReference type="Gramene" id="MELO3C033580.2.1">
    <property type="protein sequence ID" value="MELO3C033580.2.1"/>
    <property type="gene ID" value="MELO3C033580.2"/>
</dbReference>
<evidence type="ECO:0000256" key="1">
    <source>
        <dbReference type="SAM" id="MobiDB-lite"/>
    </source>
</evidence>
<reference evidence="2" key="1">
    <citation type="submission" date="2023-03" db="UniProtKB">
        <authorList>
            <consortium name="EnsemblPlants"/>
        </authorList>
    </citation>
    <scope>IDENTIFICATION</scope>
</reference>